<dbReference type="EMBL" id="JAUKVY010000027">
    <property type="protein sequence ID" value="MDO1536333.1"/>
    <property type="molecule type" value="Genomic_DNA"/>
</dbReference>
<proteinExistence type="predicted"/>
<evidence type="ECO:0000313" key="1">
    <source>
        <dbReference type="EMBL" id="MDO1536333.1"/>
    </source>
</evidence>
<sequence>MMSIQKLFVAGVVTLFLIAGNSISSAQVKGINVPGPGERGLLCLNKWPPLTVKIDFVELSPIPTTPTKSAEVNAEVHLTVRQVVCMGPGVIPLVVAVSDCKTFPSISLLEKIIGPTDHPKTVNFTCKASALGCDAAGFTSAAVNASWSDFTTSTRMKVACPATS</sequence>
<comment type="caution">
    <text evidence="1">The sequence shown here is derived from an EMBL/GenBank/DDBJ whole genome shotgun (WGS) entry which is preliminary data.</text>
</comment>
<dbReference type="Proteomes" id="UP001169027">
    <property type="component" value="Unassembled WGS sequence"/>
</dbReference>
<accession>A0ABT8SBX8</accession>
<evidence type="ECO:0000313" key="2">
    <source>
        <dbReference type="Proteomes" id="UP001169027"/>
    </source>
</evidence>
<name>A0ABT8SBX8_9BURK</name>
<gene>
    <name evidence="1" type="ORF">Q2T77_29005</name>
</gene>
<evidence type="ECO:0008006" key="3">
    <source>
        <dbReference type="Google" id="ProtNLM"/>
    </source>
</evidence>
<organism evidence="1 2">
    <name type="scientific">Variovorax ginsengisoli</name>
    <dbReference type="NCBI Taxonomy" id="363844"/>
    <lineage>
        <taxon>Bacteria</taxon>
        <taxon>Pseudomonadati</taxon>
        <taxon>Pseudomonadota</taxon>
        <taxon>Betaproteobacteria</taxon>
        <taxon>Burkholderiales</taxon>
        <taxon>Comamonadaceae</taxon>
        <taxon>Variovorax</taxon>
    </lineage>
</organism>
<reference evidence="1" key="1">
    <citation type="submission" date="2023-06" db="EMBL/GenBank/DDBJ databases">
        <authorList>
            <person name="Jiang Y."/>
            <person name="Liu Q."/>
        </authorList>
    </citation>
    <scope>NUCLEOTIDE SEQUENCE</scope>
    <source>
        <strain evidence="1">CGMCC 1.12090</strain>
    </source>
</reference>
<protein>
    <recommendedName>
        <fullName evidence="3">Ig-like domain-containing protein</fullName>
    </recommendedName>
</protein>
<keyword evidence="2" id="KW-1185">Reference proteome</keyword>